<protein>
    <submittedName>
        <fullName evidence="4">Aryl carrier domain-containing protein</fullName>
    </submittedName>
</protein>
<proteinExistence type="predicted"/>
<keyword evidence="5" id="KW-1185">Reference proteome</keyword>
<dbReference type="RefSeq" id="WP_089345617.1">
    <property type="nucleotide sequence ID" value="NZ_CP067131.1"/>
</dbReference>
<evidence type="ECO:0000256" key="2">
    <source>
        <dbReference type="ARBA" id="ARBA00022553"/>
    </source>
</evidence>
<evidence type="ECO:0000259" key="3">
    <source>
        <dbReference type="PROSITE" id="PS50075"/>
    </source>
</evidence>
<dbReference type="SUPFAM" id="SSF47336">
    <property type="entry name" value="ACP-like"/>
    <property type="match status" value="1"/>
</dbReference>
<evidence type="ECO:0000256" key="1">
    <source>
        <dbReference type="ARBA" id="ARBA00022450"/>
    </source>
</evidence>
<sequence>MNDMFPNAPDREWLAGKVAEMIEDEEEILPDENLMMYGLDSVSVMKLIAELEQRGVRIGFDELAANPSIDAWWALIESRL</sequence>
<gene>
    <name evidence="4" type="ORF">SAMN05444959_1186</name>
</gene>
<dbReference type="InterPro" id="IPR009081">
    <property type="entry name" value="PP-bd_ACP"/>
</dbReference>
<dbReference type="EMBL" id="FZQB01000018">
    <property type="protein sequence ID" value="SNT76297.1"/>
    <property type="molecule type" value="Genomic_DNA"/>
</dbReference>
<dbReference type="OrthoDB" id="2455700at2"/>
<feature type="domain" description="Carrier" evidence="3">
    <location>
        <begin position="5"/>
        <end position="80"/>
    </location>
</feature>
<name>A0A239Q2Y0_9RHOB</name>
<organism evidence="4 5">
    <name type="scientific">Paracoccus seriniphilus</name>
    <dbReference type="NCBI Taxonomy" id="184748"/>
    <lineage>
        <taxon>Bacteria</taxon>
        <taxon>Pseudomonadati</taxon>
        <taxon>Pseudomonadota</taxon>
        <taxon>Alphaproteobacteria</taxon>
        <taxon>Rhodobacterales</taxon>
        <taxon>Paracoccaceae</taxon>
        <taxon>Paracoccus</taxon>
    </lineage>
</organism>
<dbReference type="AlphaFoldDB" id="A0A239Q2Y0"/>
<dbReference type="InterPro" id="IPR036736">
    <property type="entry name" value="ACP-like_sf"/>
</dbReference>
<dbReference type="Proteomes" id="UP000198307">
    <property type="component" value="Unassembled WGS sequence"/>
</dbReference>
<dbReference type="InterPro" id="IPR006162">
    <property type="entry name" value="Ppantetheine_attach_site"/>
</dbReference>
<keyword evidence="1" id="KW-0596">Phosphopantetheine</keyword>
<dbReference type="PROSITE" id="PS50075">
    <property type="entry name" value="CARRIER"/>
    <property type="match status" value="1"/>
</dbReference>
<dbReference type="PROSITE" id="PS00012">
    <property type="entry name" value="PHOSPHOPANTETHEINE"/>
    <property type="match status" value="1"/>
</dbReference>
<reference evidence="4 5" key="1">
    <citation type="submission" date="2017-07" db="EMBL/GenBank/DDBJ databases">
        <authorList>
            <person name="Sun Z.S."/>
            <person name="Albrecht U."/>
            <person name="Echele G."/>
            <person name="Lee C.C."/>
        </authorList>
    </citation>
    <scope>NUCLEOTIDE SEQUENCE [LARGE SCALE GENOMIC DNA]</scope>
    <source>
        <strain evidence="4 5">DSM 14827</strain>
    </source>
</reference>
<dbReference type="Pfam" id="PF00550">
    <property type="entry name" value="PP-binding"/>
    <property type="match status" value="1"/>
</dbReference>
<keyword evidence="2" id="KW-0597">Phosphoprotein</keyword>
<accession>A0A239Q2Y0</accession>
<evidence type="ECO:0000313" key="4">
    <source>
        <dbReference type="EMBL" id="SNT76297.1"/>
    </source>
</evidence>
<dbReference type="Gene3D" id="1.10.1200.10">
    <property type="entry name" value="ACP-like"/>
    <property type="match status" value="1"/>
</dbReference>
<evidence type="ECO:0000313" key="5">
    <source>
        <dbReference type="Proteomes" id="UP000198307"/>
    </source>
</evidence>